<dbReference type="InterPro" id="IPR000572">
    <property type="entry name" value="OxRdtase_Mopterin-bd_dom"/>
</dbReference>
<dbReference type="OrthoDB" id="9795587at2"/>
<dbReference type="InterPro" id="IPR006311">
    <property type="entry name" value="TAT_signal"/>
</dbReference>
<evidence type="ECO:0000313" key="2">
    <source>
        <dbReference type="EMBL" id="TFW30000.1"/>
    </source>
</evidence>
<dbReference type="PROSITE" id="PS51318">
    <property type="entry name" value="TAT"/>
    <property type="match status" value="1"/>
</dbReference>
<comment type="caution">
    <text evidence="2">The sequence shown here is derived from an EMBL/GenBank/DDBJ whole genome shotgun (WGS) entry which is preliminary data.</text>
</comment>
<dbReference type="PANTHER" id="PTHR43032">
    <property type="entry name" value="PROTEIN-METHIONINE-SULFOXIDE REDUCTASE"/>
    <property type="match status" value="1"/>
</dbReference>
<evidence type="ECO:0000259" key="1">
    <source>
        <dbReference type="Pfam" id="PF00174"/>
    </source>
</evidence>
<dbReference type="EMBL" id="SPVG01000027">
    <property type="protein sequence ID" value="TFW30000.1"/>
    <property type="molecule type" value="Genomic_DNA"/>
</dbReference>
<gene>
    <name evidence="2" type="ORF">E4L98_02880</name>
</gene>
<reference evidence="2 3" key="1">
    <citation type="submission" date="2019-03" db="EMBL/GenBank/DDBJ databases">
        <title>Draft Genome Sequence of Duganella callidus sp. nov., a Novel Duganella Species Isolated from Cultivated Soil.</title>
        <authorList>
            <person name="Raths R."/>
            <person name="Peta V."/>
            <person name="Bucking H."/>
        </authorList>
    </citation>
    <scope>NUCLEOTIDE SEQUENCE [LARGE SCALE GENOMIC DNA]</scope>
    <source>
        <strain evidence="2 3">DN04</strain>
    </source>
</reference>
<dbReference type="InterPro" id="IPR036374">
    <property type="entry name" value="OxRdtase_Mopterin-bd_sf"/>
</dbReference>
<organism evidence="2 3">
    <name type="scientific">Duganella callida</name>
    <dbReference type="NCBI Taxonomy" id="2561932"/>
    <lineage>
        <taxon>Bacteria</taxon>
        <taxon>Pseudomonadati</taxon>
        <taxon>Pseudomonadota</taxon>
        <taxon>Betaproteobacteria</taxon>
        <taxon>Burkholderiales</taxon>
        <taxon>Oxalobacteraceae</taxon>
        <taxon>Telluria group</taxon>
        <taxon>Duganella</taxon>
    </lineage>
</organism>
<evidence type="ECO:0000313" key="3">
    <source>
        <dbReference type="Proteomes" id="UP000297729"/>
    </source>
</evidence>
<proteinExistence type="predicted"/>
<name>A0A4Y9STJ7_9BURK</name>
<dbReference type="Proteomes" id="UP000297729">
    <property type="component" value="Unassembled WGS sequence"/>
</dbReference>
<dbReference type="SUPFAM" id="SSF56524">
    <property type="entry name" value="Oxidoreductase molybdopterin-binding domain"/>
    <property type="match status" value="1"/>
</dbReference>
<protein>
    <submittedName>
        <fullName evidence="2">Molybdopterin-binding protein</fullName>
    </submittedName>
</protein>
<feature type="domain" description="Oxidoreductase molybdopterin-binding" evidence="1">
    <location>
        <begin position="94"/>
        <end position="236"/>
    </location>
</feature>
<dbReference type="AlphaFoldDB" id="A0A4Y9STJ7"/>
<dbReference type="CDD" id="cd02108">
    <property type="entry name" value="bact_SO_family_Moco"/>
    <property type="match status" value="1"/>
</dbReference>
<dbReference type="Gene3D" id="3.90.420.10">
    <property type="entry name" value="Oxidoreductase, molybdopterin-binding domain"/>
    <property type="match status" value="1"/>
</dbReference>
<keyword evidence="3" id="KW-1185">Reference proteome</keyword>
<sequence>MTDTRLTRRRFLLGGALGAAAVALGGCDAGGQDTPTGQLLRSAESLTLQAQRRLQGRHALAREYTEADISPTFRINGSSMPDSELYASLLADKFADWRLKVDGLVARPSEFSLAALKLMPARTQITRHDCVEGWSAIGKWTGVPLAELLRATGVLPGARYVVFHCADELEKTLDGSGRYYESIDLVDAFHPQTLLAYGMNGQDLSVGHGAPLRLRVERQLGYKQAKYLMRIELVDSLHGLWGGNGGYWEDRGYDWYAGI</sequence>
<dbReference type="PANTHER" id="PTHR43032:SF2">
    <property type="entry name" value="BLL0505 PROTEIN"/>
    <property type="match status" value="1"/>
</dbReference>
<accession>A0A4Y9STJ7</accession>
<dbReference type="Pfam" id="PF00174">
    <property type="entry name" value="Oxidored_molyb"/>
    <property type="match status" value="1"/>
</dbReference>
<dbReference type="PROSITE" id="PS51257">
    <property type="entry name" value="PROKAR_LIPOPROTEIN"/>
    <property type="match status" value="1"/>
</dbReference>
<dbReference type="RefSeq" id="WP_135200065.1">
    <property type="nucleotide sequence ID" value="NZ_SPVG01000027.1"/>
</dbReference>